<sequence>MGNACSGCCSWIFPRDGLDKDGKRSKTMLMDDENSWFEQDTVPLMSARYDDDQLESDCIITKTVVMRSPRATSATPTPTASKSSKSIAHHDRSKSGGGSSRPSKLKKPPSRGLICVDKSDDEQEAFPIPNLARTRSQEQESNEKSRRHQSDHAVEHSSSSDSSSECRDSLSSSSKYVVVQHEKQDDAQSEVKVENAEVDHDKGATSSSPRSSVKSPKGSSASGSPKRARYGRKNYRANSSRKKNE</sequence>
<feature type="region of interest" description="Disordered" evidence="1">
    <location>
        <begin position="63"/>
        <end position="245"/>
    </location>
</feature>
<accession>K3WGD0</accession>
<dbReference type="Proteomes" id="UP000019132">
    <property type="component" value="Unassembled WGS sequence"/>
</dbReference>
<proteinExistence type="predicted"/>
<reference evidence="3" key="2">
    <citation type="submission" date="2010-04" db="EMBL/GenBank/DDBJ databases">
        <authorList>
            <person name="Buell R."/>
            <person name="Hamilton J."/>
            <person name="Hostetler J."/>
        </authorList>
    </citation>
    <scope>NUCLEOTIDE SEQUENCE [LARGE SCALE GENOMIC DNA]</scope>
    <source>
        <strain evidence="3">DAOM:BR144</strain>
    </source>
</reference>
<name>K3WGD0_GLOUD</name>
<keyword evidence="3" id="KW-1185">Reference proteome</keyword>
<protein>
    <submittedName>
        <fullName evidence="2">Uncharacterized protein</fullName>
    </submittedName>
</protein>
<feature type="compositionally biased region" description="Basic and acidic residues" evidence="1">
    <location>
        <begin position="180"/>
        <end position="203"/>
    </location>
</feature>
<feature type="compositionally biased region" description="Low complexity" evidence="1">
    <location>
        <begin position="67"/>
        <end position="86"/>
    </location>
</feature>
<feature type="compositionally biased region" description="Low complexity" evidence="1">
    <location>
        <begin position="157"/>
        <end position="174"/>
    </location>
</feature>
<dbReference type="EnsemblProtists" id="PYU1_T004021">
    <property type="protein sequence ID" value="PYU1_T004021"/>
    <property type="gene ID" value="PYU1_G004011"/>
</dbReference>
<dbReference type="EMBL" id="GL376567">
    <property type="status" value="NOT_ANNOTATED_CDS"/>
    <property type="molecule type" value="Genomic_DNA"/>
</dbReference>
<dbReference type="AlphaFoldDB" id="K3WGD0"/>
<evidence type="ECO:0000313" key="3">
    <source>
        <dbReference type="Proteomes" id="UP000019132"/>
    </source>
</evidence>
<dbReference type="HOGENOM" id="CLU_1163094_0_0_1"/>
<dbReference type="OMA" id="GRKHYRA"/>
<reference evidence="3" key="1">
    <citation type="journal article" date="2010" name="Genome Biol.">
        <title>Genome sequence of the necrotrophic plant pathogen Pythium ultimum reveals original pathogenicity mechanisms and effector repertoire.</title>
        <authorList>
            <person name="Levesque C.A."/>
            <person name="Brouwer H."/>
            <person name="Cano L."/>
            <person name="Hamilton J.P."/>
            <person name="Holt C."/>
            <person name="Huitema E."/>
            <person name="Raffaele S."/>
            <person name="Robideau G.P."/>
            <person name="Thines M."/>
            <person name="Win J."/>
            <person name="Zerillo M.M."/>
            <person name="Beakes G.W."/>
            <person name="Boore J.L."/>
            <person name="Busam D."/>
            <person name="Dumas B."/>
            <person name="Ferriera S."/>
            <person name="Fuerstenberg S.I."/>
            <person name="Gachon C.M."/>
            <person name="Gaulin E."/>
            <person name="Govers F."/>
            <person name="Grenville-Briggs L."/>
            <person name="Horner N."/>
            <person name="Hostetler J."/>
            <person name="Jiang R.H."/>
            <person name="Johnson J."/>
            <person name="Krajaejun T."/>
            <person name="Lin H."/>
            <person name="Meijer H.J."/>
            <person name="Moore B."/>
            <person name="Morris P."/>
            <person name="Phuntmart V."/>
            <person name="Puiu D."/>
            <person name="Shetty J."/>
            <person name="Stajich J.E."/>
            <person name="Tripathy S."/>
            <person name="Wawra S."/>
            <person name="van West P."/>
            <person name="Whitty B.R."/>
            <person name="Coutinho P.M."/>
            <person name="Henrissat B."/>
            <person name="Martin F."/>
            <person name="Thomas P.D."/>
            <person name="Tyler B.M."/>
            <person name="De Vries R.P."/>
            <person name="Kamoun S."/>
            <person name="Yandell M."/>
            <person name="Tisserat N."/>
            <person name="Buell C.R."/>
        </authorList>
    </citation>
    <scope>NUCLEOTIDE SEQUENCE</scope>
    <source>
        <strain evidence="3">DAOM:BR144</strain>
    </source>
</reference>
<dbReference type="eggNOG" id="ENOG502SYEA">
    <property type="taxonomic scope" value="Eukaryota"/>
</dbReference>
<evidence type="ECO:0000313" key="2">
    <source>
        <dbReference type="EnsemblProtists" id="PYU1_T004021"/>
    </source>
</evidence>
<feature type="compositionally biased region" description="Basic residues" evidence="1">
    <location>
        <begin position="226"/>
        <end position="245"/>
    </location>
</feature>
<reference evidence="2" key="3">
    <citation type="submission" date="2015-02" db="UniProtKB">
        <authorList>
            <consortium name="EnsemblProtists"/>
        </authorList>
    </citation>
    <scope>IDENTIFICATION</scope>
    <source>
        <strain evidence="2">DAOM BR144</strain>
    </source>
</reference>
<dbReference type="InParanoid" id="K3WGD0"/>
<dbReference type="VEuPathDB" id="FungiDB:PYU1_G004011"/>
<feature type="compositionally biased region" description="Low complexity" evidence="1">
    <location>
        <begin position="206"/>
        <end position="225"/>
    </location>
</feature>
<organism evidence="2 3">
    <name type="scientific">Globisporangium ultimum (strain ATCC 200006 / CBS 805.95 / DAOM BR144)</name>
    <name type="common">Pythium ultimum</name>
    <dbReference type="NCBI Taxonomy" id="431595"/>
    <lineage>
        <taxon>Eukaryota</taxon>
        <taxon>Sar</taxon>
        <taxon>Stramenopiles</taxon>
        <taxon>Oomycota</taxon>
        <taxon>Peronosporomycetes</taxon>
        <taxon>Pythiales</taxon>
        <taxon>Pythiaceae</taxon>
        <taxon>Globisporangium</taxon>
    </lineage>
</organism>
<feature type="compositionally biased region" description="Basic and acidic residues" evidence="1">
    <location>
        <begin position="135"/>
        <end position="155"/>
    </location>
</feature>
<evidence type="ECO:0000256" key="1">
    <source>
        <dbReference type="SAM" id="MobiDB-lite"/>
    </source>
</evidence>